<gene>
    <name evidence="3" type="ORF">DMN91_003517</name>
</gene>
<sequence>MMAYNLRTRVRDALLQNEEEEDFGGENSAEEDNVSVQSSTGSETLDYSEAEDVEEMTLNQRILEQRERARGRPSTTLRSKNNTKWSTLPRPRTSDRVNAEERTPKPRNGAENCNSVTEFWNCLFDEEMRNKIVEYTNIEIEDVCAKMMADNAVMQTYYHTTDLKEINAFIALLYYSGLWKSNHVSIKEIWSNTSGYNLYRSAMPKSRFQFLANHLRFDVRQNRSGDDRLSPIRELWDKFIRNCEYYYEPSNDTTVDEQLLSFRGRCKFRMYIKSKPDKYGLKIITLNDAQNFYLINGILYLGKTGHPSNESSGEFFVKKVTTPIHGTDRSITCDNWFTTYPLLKDMLKDPYNMKLTGTIRKNKKEILNEMKIASKEVPSSKFCHSGDITLVSYTPKKHKLVLVVSTKIITTNIVDNGKPQMILYYNKTKGGTDVFDKLCHAYTTARATKRWPMRFFFGMLDQAQVNARILYTCKYLEKNLSAKSALKQLVFSLLEPYLREKLENATLRTDIRKSILLILGENAEAPPQGDRPELQKRARCALCSYKKDRKTKRLCRCCLRPMCEEHQAYICNDCGGTEYF</sequence>
<proteinExistence type="predicted"/>
<dbReference type="OrthoDB" id="8123139at2759"/>
<feature type="compositionally biased region" description="Polar residues" evidence="1">
    <location>
        <begin position="73"/>
        <end position="86"/>
    </location>
</feature>
<reference evidence="3" key="1">
    <citation type="journal article" date="2018" name="Genome Res.">
        <title>The genomic architecture and molecular evolution of ant odorant receptors.</title>
        <authorList>
            <person name="McKenzie S.K."/>
            <person name="Kronauer D.J.C."/>
        </authorList>
    </citation>
    <scope>NUCLEOTIDE SEQUENCE [LARGE SCALE GENOMIC DNA]</scope>
    <source>
        <strain evidence="3">Clonal line C1</strain>
    </source>
</reference>
<evidence type="ECO:0000256" key="1">
    <source>
        <dbReference type="SAM" id="MobiDB-lite"/>
    </source>
</evidence>
<dbReference type="PANTHER" id="PTHR46599:SF6">
    <property type="entry name" value="DUAL SPECIFICITY PHOSPHATASE 26"/>
    <property type="match status" value="1"/>
</dbReference>
<dbReference type="PANTHER" id="PTHR46599">
    <property type="entry name" value="PIGGYBAC TRANSPOSABLE ELEMENT-DERIVED PROTEIN 4"/>
    <property type="match status" value="1"/>
</dbReference>
<feature type="region of interest" description="Disordered" evidence="1">
    <location>
        <begin position="64"/>
        <end position="111"/>
    </location>
</feature>
<feature type="compositionally biased region" description="Polar residues" evidence="1">
    <location>
        <begin position="34"/>
        <end position="45"/>
    </location>
</feature>
<feature type="compositionally biased region" description="Basic and acidic residues" evidence="1">
    <location>
        <begin position="92"/>
        <end position="104"/>
    </location>
</feature>
<evidence type="ECO:0000259" key="2">
    <source>
        <dbReference type="Pfam" id="PF13843"/>
    </source>
</evidence>
<dbReference type="Pfam" id="PF13843">
    <property type="entry name" value="DDE_Tnp_1_7"/>
    <property type="match status" value="1"/>
</dbReference>
<organism evidence="3">
    <name type="scientific">Ooceraea biroi</name>
    <name type="common">Clonal raider ant</name>
    <name type="synonym">Cerapachys biroi</name>
    <dbReference type="NCBI Taxonomy" id="2015173"/>
    <lineage>
        <taxon>Eukaryota</taxon>
        <taxon>Metazoa</taxon>
        <taxon>Ecdysozoa</taxon>
        <taxon>Arthropoda</taxon>
        <taxon>Hexapoda</taxon>
        <taxon>Insecta</taxon>
        <taxon>Pterygota</taxon>
        <taxon>Neoptera</taxon>
        <taxon>Endopterygota</taxon>
        <taxon>Hymenoptera</taxon>
        <taxon>Apocrita</taxon>
        <taxon>Aculeata</taxon>
        <taxon>Formicoidea</taxon>
        <taxon>Formicidae</taxon>
        <taxon>Dorylinae</taxon>
        <taxon>Ooceraea</taxon>
    </lineage>
</organism>
<reference evidence="3" key="2">
    <citation type="submission" date="2018-07" db="EMBL/GenBank/DDBJ databases">
        <authorList>
            <person name="Mckenzie S.K."/>
            <person name="Kronauer D.J.C."/>
        </authorList>
    </citation>
    <scope>NUCLEOTIDE SEQUENCE</scope>
    <source>
        <strain evidence="3">Clonal line C1</strain>
    </source>
</reference>
<dbReference type="AlphaFoldDB" id="A0A3L8DT18"/>
<dbReference type="InterPro" id="IPR029526">
    <property type="entry name" value="PGBD"/>
</dbReference>
<dbReference type="EMBL" id="QOIP01000004">
    <property type="protein sequence ID" value="RLU23313.1"/>
    <property type="molecule type" value="Genomic_DNA"/>
</dbReference>
<dbReference type="Proteomes" id="UP000279307">
    <property type="component" value="Chromosome 4"/>
</dbReference>
<feature type="region of interest" description="Disordered" evidence="1">
    <location>
        <begin position="20"/>
        <end position="51"/>
    </location>
</feature>
<protein>
    <recommendedName>
        <fullName evidence="2">PiggyBac transposable element-derived protein domain-containing protein</fullName>
    </recommendedName>
</protein>
<feature type="compositionally biased region" description="Acidic residues" evidence="1">
    <location>
        <begin position="20"/>
        <end position="33"/>
    </location>
</feature>
<feature type="domain" description="PiggyBac transposable element-derived protein" evidence="2">
    <location>
        <begin position="118"/>
        <end position="467"/>
    </location>
</feature>
<name>A0A3L8DT18_OOCBI</name>
<evidence type="ECO:0000313" key="3">
    <source>
        <dbReference type="EMBL" id="RLU23313.1"/>
    </source>
</evidence>
<accession>A0A3L8DT18</accession>
<comment type="caution">
    <text evidence="3">The sequence shown here is derived from an EMBL/GenBank/DDBJ whole genome shotgun (WGS) entry which is preliminary data.</text>
</comment>